<protein>
    <submittedName>
        <fullName evidence="1">Uncharacterized protein</fullName>
    </submittedName>
</protein>
<sequence length="171" mass="18481">MSTKPWAIQSAPQSDAPSLTIEDILRLPLEQGADGYDRISKGLRSIGQFSVFRQEGVLTLSDGHRINIVVDYTSAGILSIGVDKARCFTLKDAVRITGAKPVSAVSYPYVEGPNYDTYSAIANGVDVNIGKFTAGENCLTEIHLVDVQTAAEFVMKNKLELPAKNLPVLKP</sequence>
<reference evidence="1 2" key="1">
    <citation type="submission" date="2022-03" db="EMBL/GenBank/DDBJ databases">
        <title>Complete genome sequence of Lysobacter capsici VKM B-2533 and Lysobacter gummosus 10.1.1, promising sources of lytic agents.</title>
        <authorList>
            <person name="Tarlachkov S.V."/>
            <person name="Kudryakova I.V."/>
            <person name="Afoshin A.S."/>
            <person name="Leontyevskaya E.A."/>
            <person name="Leontyevskaya N.V."/>
        </authorList>
    </citation>
    <scope>NUCLEOTIDE SEQUENCE [LARGE SCALE GENOMIC DNA]</scope>
    <source>
        <strain evidence="1 2">10.1.1</strain>
    </source>
</reference>
<dbReference type="RefSeq" id="WP_148648712.1">
    <property type="nucleotide sequence ID" value="NZ_CP011131.1"/>
</dbReference>
<gene>
    <name evidence="1" type="ORF">MOV92_02770</name>
</gene>
<evidence type="ECO:0000313" key="2">
    <source>
        <dbReference type="Proteomes" id="UP000829194"/>
    </source>
</evidence>
<keyword evidence="2" id="KW-1185">Reference proteome</keyword>
<organism evidence="1 2">
    <name type="scientific">Lysobacter gummosus</name>
    <dbReference type="NCBI Taxonomy" id="262324"/>
    <lineage>
        <taxon>Bacteria</taxon>
        <taxon>Pseudomonadati</taxon>
        <taxon>Pseudomonadota</taxon>
        <taxon>Gammaproteobacteria</taxon>
        <taxon>Lysobacterales</taxon>
        <taxon>Lysobacteraceae</taxon>
        <taxon>Lysobacter</taxon>
    </lineage>
</organism>
<dbReference type="EMBL" id="CP093547">
    <property type="protein sequence ID" value="UNP30220.1"/>
    <property type="molecule type" value="Genomic_DNA"/>
</dbReference>
<name>A0ABY3XF05_9GAMM</name>
<dbReference type="Proteomes" id="UP000829194">
    <property type="component" value="Chromosome"/>
</dbReference>
<accession>A0ABY3XF05</accession>
<proteinExistence type="predicted"/>
<evidence type="ECO:0000313" key="1">
    <source>
        <dbReference type="EMBL" id="UNP30220.1"/>
    </source>
</evidence>